<protein>
    <submittedName>
        <fullName evidence="2">Uncharacterized protein</fullName>
    </submittedName>
</protein>
<comment type="caution">
    <text evidence="2">The sequence shown here is derived from an EMBL/GenBank/DDBJ whole genome shotgun (WGS) entry which is preliminary data.</text>
</comment>
<reference evidence="2 3" key="1">
    <citation type="submission" date="2021-06" db="EMBL/GenBank/DDBJ databases">
        <title>Caerostris extrusa draft genome.</title>
        <authorList>
            <person name="Kono N."/>
            <person name="Arakawa K."/>
        </authorList>
    </citation>
    <scope>NUCLEOTIDE SEQUENCE [LARGE SCALE GENOMIC DNA]</scope>
</reference>
<feature type="region of interest" description="Disordered" evidence="1">
    <location>
        <begin position="1"/>
        <end position="20"/>
    </location>
</feature>
<proteinExistence type="predicted"/>
<evidence type="ECO:0000313" key="3">
    <source>
        <dbReference type="Proteomes" id="UP001054945"/>
    </source>
</evidence>
<feature type="non-terminal residue" evidence="2">
    <location>
        <position position="1"/>
    </location>
</feature>
<sequence>SEKEQQREAPRHCGVKDDGSASSVKDFYVSITCWWLFHFRVVPLFTRSANNEKREFGTE</sequence>
<dbReference type="Proteomes" id="UP001054945">
    <property type="component" value="Unassembled WGS sequence"/>
</dbReference>
<name>A0AAV4MGM6_CAEEX</name>
<evidence type="ECO:0000313" key="2">
    <source>
        <dbReference type="EMBL" id="GIX71000.1"/>
    </source>
</evidence>
<feature type="compositionally biased region" description="Basic and acidic residues" evidence="1">
    <location>
        <begin position="1"/>
        <end position="19"/>
    </location>
</feature>
<dbReference type="EMBL" id="BPLR01002179">
    <property type="protein sequence ID" value="GIX71000.1"/>
    <property type="molecule type" value="Genomic_DNA"/>
</dbReference>
<accession>A0AAV4MGM6</accession>
<keyword evidence="3" id="KW-1185">Reference proteome</keyword>
<gene>
    <name evidence="2" type="ORF">CEXT_271271</name>
</gene>
<evidence type="ECO:0000256" key="1">
    <source>
        <dbReference type="SAM" id="MobiDB-lite"/>
    </source>
</evidence>
<dbReference type="AlphaFoldDB" id="A0AAV4MGM6"/>
<organism evidence="2 3">
    <name type="scientific">Caerostris extrusa</name>
    <name type="common">Bark spider</name>
    <name type="synonym">Caerostris bankana</name>
    <dbReference type="NCBI Taxonomy" id="172846"/>
    <lineage>
        <taxon>Eukaryota</taxon>
        <taxon>Metazoa</taxon>
        <taxon>Ecdysozoa</taxon>
        <taxon>Arthropoda</taxon>
        <taxon>Chelicerata</taxon>
        <taxon>Arachnida</taxon>
        <taxon>Araneae</taxon>
        <taxon>Araneomorphae</taxon>
        <taxon>Entelegynae</taxon>
        <taxon>Araneoidea</taxon>
        <taxon>Araneidae</taxon>
        <taxon>Caerostris</taxon>
    </lineage>
</organism>